<feature type="region of interest" description="Disordered" evidence="1">
    <location>
        <begin position="235"/>
        <end position="254"/>
    </location>
</feature>
<sequence length="345" mass="38352">MSWKENSGIIWCYGFENATTFRSDGIYSSHQHRLRFTNTSHDLIALGLRPSPEHGAKSRHHNPAMSLFTFIDDSVTIQAHLTPSPQHMWILHSISSVVLGDWRFKLWETLILTYATQYLASVDYRFSLSSWVAYGKVTMTYTHDVLSDGLRTKKHQCQVKFASGHLETFSSYKTFPPTSPHITNTRSGSIESLLNSSLGASKGSTKGVWAGYMPFRCLDVVLVFGVEDITPIPLGSAISSPGTHDSLRKSRLSSSRGQTNVVSLQFPLLIDDDDDDASPPTPLPTTPTRIRLLCAPTSPSQPFLLLMPLLSLLPPTPTPTQDVFTYATESRDSSSKSYRPERLTT</sequence>
<evidence type="ECO:0000313" key="3">
    <source>
        <dbReference type="Proteomes" id="UP001175228"/>
    </source>
</evidence>
<name>A0AA39UPL8_9AGAR</name>
<accession>A0AA39UPL8</accession>
<reference evidence="2" key="1">
    <citation type="submission" date="2023-06" db="EMBL/GenBank/DDBJ databases">
        <authorList>
            <consortium name="Lawrence Berkeley National Laboratory"/>
            <person name="Ahrendt S."/>
            <person name="Sahu N."/>
            <person name="Indic B."/>
            <person name="Wong-Bajracharya J."/>
            <person name="Merenyi Z."/>
            <person name="Ke H.-M."/>
            <person name="Monk M."/>
            <person name="Kocsube S."/>
            <person name="Drula E."/>
            <person name="Lipzen A."/>
            <person name="Balint B."/>
            <person name="Henrissat B."/>
            <person name="Andreopoulos B."/>
            <person name="Martin F.M."/>
            <person name="Harder C.B."/>
            <person name="Rigling D."/>
            <person name="Ford K.L."/>
            <person name="Foster G.D."/>
            <person name="Pangilinan J."/>
            <person name="Papanicolaou A."/>
            <person name="Barry K."/>
            <person name="LaButti K."/>
            <person name="Viragh M."/>
            <person name="Koriabine M."/>
            <person name="Yan M."/>
            <person name="Riley R."/>
            <person name="Champramary S."/>
            <person name="Plett K.L."/>
            <person name="Tsai I.J."/>
            <person name="Slot J."/>
            <person name="Sipos G."/>
            <person name="Plett J."/>
            <person name="Nagy L.G."/>
            <person name="Grigoriev I.V."/>
        </authorList>
    </citation>
    <scope>NUCLEOTIDE SEQUENCE</scope>
    <source>
        <strain evidence="2">HWK02</strain>
    </source>
</reference>
<protein>
    <submittedName>
        <fullName evidence="2">Uncharacterized protein</fullName>
    </submittedName>
</protein>
<comment type="caution">
    <text evidence="2">The sequence shown here is derived from an EMBL/GenBank/DDBJ whole genome shotgun (WGS) entry which is preliminary data.</text>
</comment>
<evidence type="ECO:0000256" key="1">
    <source>
        <dbReference type="SAM" id="MobiDB-lite"/>
    </source>
</evidence>
<dbReference type="Proteomes" id="UP001175228">
    <property type="component" value="Unassembled WGS sequence"/>
</dbReference>
<dbReference type="EMBL" id="JAUEPU010000032">
    <property type="protein sequence ID" value="KAK0491909.1"/>
    <property type="molecule type" value="Genomic_DNA"/>
</dbReference>
<dbReference type="AlphaFoldDB" id="A0AA39UPL8"/>
<feature type="region of interest" description="Disordered" evidence="1">
    <location>
        <begin position="321"/>
        <end position="345"/>
    </location>
</feature>
<feature type="non-terminal residue" evidence="2">
    <location>
        <position position="345"/>
    </location>
</feature>
<organism evidence="2 3">
    <name type="scientific">Armillaria luteobubalina</name>
    <dbReference type="NCBI Taxonomy" id="153913"/>
    <lineage>
        <taxon>Eukaryota</taxon>
        <taxon>Fungi</taxon>
        <taxon>Dikarya</taxon>
        <taxon>Basidiomycota</taxon>
        <taxon>Agaricomycotina</taxon>
        <taxon>Agaricomycetes</taxon>
        <taxon>Agaricomycetidae</taxon>
        <taxon>Agaricales</taxon>
        <taxon>Marasmiineae</taxon>
        <taxon>Physalacriaceae</taxon>
        <taxon>Armillaria</taxon>
    </lineage>
</organism>
<feature type="compositionally biased region" description="Basic and acidic residues" evidence="1">
    <location>
        <begin position="329"/>
        <end position="345"/>
    </location>
</feature>
<gene>
    <name evidence="2" type="ORF">EDD18DRAFT_1334508</name>
</gene>
<keyword evidence="3" id="KW-1185">Reference proteome</keyword>
<proteinExistence type="predicted"/>
<evidence type="ECO:0000313" key="2">
    <source>
        <dbReference type="EMBL" id="KAK0491909.1"/>
    </source>
</evidence>